<sequence length="49" mass="5441">MTGRGPDHRVPRALSLQRWSDLTFLHWALPVSAVAEQLPPGLEVDTFDG</sequence>
<gene>
    <name evidence="1" type="ORF">GB883_21140</name>
</gene>
<dbReference type="InterPro" id="IPR018644">
    <property type="entry name" value="DUF2071"/>
</dbReference>
<organism evidence="1 2">
    <name type="scientific">Georgenia thermotolerans</name>
    <dbReference type="NCBI Taxonomy" id="527326"/>
    <lineage>
        <taxon>Bacteria</taxon>
        <taxon>Bacillati</taxon>
        <taxon>Actinomycetota</taxon>
        <taxon>Actinomycetes</taxon>
        <taxon>Micrococcales</taxon>
        <taxon>Bogoriellaceae</taxon>
        <taxon>Georgenia</taxon>
    </lineage>
</organism>
<name>A0A7J5UIF8_9MICO</name>
<dbReference type="Proteomes" id="UP000451860">
    <property type="component" value="Unassembled WGS sequence"/>
</dbReference>
<accession>A0A7J5UIF8</accession>
<protein>
    <submittedName>
        <fullName evidence="1">DUF2071 domain-containing protein</fullName>
    </submittedName>
</protein>
<feature type="non-terminal residue" evidence="1">
    <location>
        <position position="49"/>
    </location>
</feature>
<evidence type="ECO:0000313" key="1">
    <source>
        <dbReference type="EMBL" id="KAE8762096.1"/>
    </source>
</evidence>
<comment type="caution">
    <text evidence="1">The sequence shown here is derived from an EMBL/GenBank/DDBJ whole genome shotgun (WGS) entry which is preliminary data.</text>
</comment>
<keyword evidence="2" id="KW-1185">Reference proteome</keyword>
<dbReference type="RefSeq" id="WP_211490001.1">
    <property type="nucleotide sequence ID" value="NZ_WHJE01000281.1"/>
</dbReference>
<dbReference type="Pfam" id="PF09844">
    <property type="entry name" value="DUF2071"/>
    <property type="match status" value="1"/>
</dbReference>
<dbReference type="EMBL" id="WHJE01000281">
    <property type="protein sequence ID" value="KAE8762096.1"/>
    <property type="molecule type" value="Genomic_DNA"/>
</dbReference>
<proteinExistence type="predicted"/>
<reference evidence="1 2" key="1">
    <citation type="submission" date="2019-10" db="EMBL/GenBank/DDBJ databases">
        <title>Georgenia wutianyii sp. nov. and Georgenia yuyongxinii sp. nov. isolated from plateau pika (Ochotona curzoniae) in the Qinghai-Tibet plateau of China.</title>
        <authorList>
            <person name="Tian Z."/>
        </authorList>
    </citation>
    <scope>NUCLEOTIDE SEQUENCE [LARGE SCALE GENOMIC DNA]</scope>
    <source>
        <strain evidence="1 2">DSM 21501</strain>
    </source>
</reference>
<dbReference type="AlphaFoldDB" id="A0A7J5UIF8"/>
<evidence type="ECO:0000313" key="2">
    <source>
        <dbReference type="Proteomes" id="UP000451860"/>
    </source>
</evidence>